<evidence type="ECO:0000256" key="1">
    <source>
        <dbReference type="SAM" id="SignalP"/>
    </source>
</evidence>
<evidence type="ECO:0000313" key="3">
    <source>
        <dbReference type="EMBL" id="TPG57426.1"/>
    </source>
</evidence>
<organism evidence="3 4">
    <name type="scientific">Muricoccus nepalensis</name>
    <dbReference type="NCBI Taxonomy" id="1854500"/>
    <lineage>
        <taxon>Bacteria</taxon>
        <taxon>Pseudomonadati</taxon>
        <taxon>Pseudomonadota</taxon>
        <taxon>Alphaproteobacteria</taxon>
        <taxon>Acetobacterales</taxon>
        <taxon>Roseomonadaceae</taxon>
        <taxon>Muricoccus</taxon>
    </lineage>
</organism>
<accession>A0A502G8S1</accession>
<dbReference type="OrthoDB" id="7644867at2"/>
<comment type="caution">
    <text evidence="3">The sequence shown here is derived from an EMBL/GenBank/DDBJ whole genome shotgun (WGS) entry which is preliminary data.</text>
</comment>
<evidence type="ECO:0000313" key="4">
    <source>
        <dbReference type="Proteomes" id="UP000317078"/>
    </source>
</evidence>
<dbReference type="Proteomes" id="UP000317078">
    <property type="component" value="Unassembled WGS sequence"/>
</dbReference>
<name>A0A502G8S1_9PROT</name>
<dbReference type="EMBL" id="RCZP01000008">
    <property type="protein sequence ID" value="TPG57426.1"/>
    <property type="molecule type" value="Genomic_DNA"/>
</dbReference>
<dbReference type="InterPro" id="IPR032693">
    <property type="entry name" value="YtkA-like_dom"/>
</dbReference>
<dbReference type="Pfam" id="PF13115">
    <property type="entry name" value="YtkA"/>
    <property type="match status" value="1"/>
</dbReference>
<feature type="signal peptide" evidence="1">
    <location>
        <begin position="1"/>
        <end position="28"/>
    </location>
</feature>
<dbReference type="AlphaFoldDB" id="A0A502G8S1"/>
<proteinExistence type="predicted"/>
<keyword evidence="1" id="KW-0732">Signal</keyword>
<feature type="domain" description="YtkA-like" evidence="2">
    <location>
        <begin position="28"/>
        <end position="114"/>
    </location>
</feature>
<feature type="chain" id="PRO_5021428747" evidence="1">
    <location>
        <begin position="29"/>
        <end position="135"/>
    </location>
</feature>
<evidence type="ECO:0000259" key="2">
    <source>
        <dbReference type="Pfam" id="PF13115"/>
    </source>
</evidence>
<dbReference type="RefSeq" id="WP_140882862.1">
    <property type="nucleotide sequence ID" value="NZ_RCZP01000008.1"/>
</dbReference>
<sequence>MFSKLLRAAVVGAVTAATPALMTSGAIAAAADYRFEVVSARAAGPGKTDVTVRLLQVPANRPVPDAVIFQTRADMAPSGMPTMTGNVAPQPGQQAGTYRFVIETGMAGSWALALAAKVQGEAETVRTTVTFNAAR</sequence>
<keyword evidence="4" id="KW-1185">Reference proteome</keyword>
<gene>
    <name evidence="3" type="ORF">EAH89_10870</name>
</gene>
<protein>
    <submittedName>
        <fullName evidence="3">Heavy metal RND transporter</fullName>
    </submittedName>
</protein>
<reference evidence="3 4" key="1">
    <citation type="journal article" date="2019" name="Environ. Microbiol.">
        <title>Species interactions and distinct microbial communities in high Arctic permafrost affected cryosols are associated with the CH4 and CO2 gas fluxes.</title>
        <authorList>
            <person name="Altshuler I."/>
            <person name="Hamel J."/>
            <person name="Turney S."/>
            <person name="Magnuson E."/>
            <person name="Levesque R."/>
            <person name="Greer C."/>
            <person name="Whyte L.G."/>
        </authorList>
    </citation>
    <scope>NUCLEOTIDE SEQUENCE [LARGE SCALE GENOMIC DNA]</scope>
    <source>
        <strain evidence="3 4">S9.3B</strain>
    </source>
</reference>